<name>A0ABY7WLU0_9SPHI</name>
<proteinExistence type="inferred from homology"/>
<evidence type="ECO:0000256" key="5">
    <source>
        <dbReference type="ARBA" id="ARBA00022729"/>
    </source>
</evidence>
<dbReference type="Gene3D" id="2.40.170.20">
    <property type="entry name" value="TonB-dependent receptor, beta-barrel domain"/>
    <property type="match status" value="1"/>
</dbReference>
<comment type="subcellular location">
    <subcellularLocation>
        <location evidence="1 8">Cell outer membrane</location>
        <topology evidence="1 8">Multi-pass membrane protein</topology>
    </subcellularLocation>
</comment>
<evidence type="ECO:0000256" key="8">
    <source>
        <dbReference type="PROSITE-ProRule" id="PRU01360"/>
    </source>
</evidence>
<dbReference type="RefSeq" id="WP_274268005.1">
    <property type="nucleotide sequence ID" value="NZ_CP117880.1"/>
</dbReference>
<evidence type="ECO:0000256" key="6">
    <source>
        <dbReference type="ARBA" id="ARBA00023136"/>
    </source>
</evidence>
<dbReference type="PANTHER" id="PTHR30069:SF29">
    <property type="entry name" value="HEMOGLOBIN AND HEMOGLOBIN-HAPTOGLOBIN-BINDING PROTEIN 1-RELATED"/>
    <property type="match status" value="1"/>
</dbReference>
<evidence type="ECO:0000256" key="2">
    <source>
        <dbReference type="ARBA" id="ARBA00022448"/>
    </source>
</evidence>
<evidence type="ECO:0000256" key="3">
    <source>
        <dbReference type="ARBA" id="ARBA00022452"/>
    </source>
</evidence>
<dbReference type="Pfam" id="PF13715">
    <property type="entry name" value="CarbopepD_reg_2"/>
    <property type="match status" value="1"/>
</dbReference>
<dbReference type="EMBL" id="CP117880">
    <property type="protein sequence ID" value="WDF69280.1"/>
    <property type="molecule type" value="Genomic_DNA"/>
</dbReference>
<evidence type="ECO:0000256" key="1">
    <source>
        <dbReference type="ARBA" id="ARBA00004571"/>
    </source>
</evidence>
<dbReference type="InterPro" id="IPR039426">
    <property type="entry name" value="TonB-dep_rcpt-like"/>
</dbReference>
<dbReference type="PANTHER" id="PTHR30069">
    <property type="entry name" value="TONB-DEPENDENT OUTER MEMBRANE RECEPTOR"/>
    <property type="match status" value="1"/>
</dbReference>
<dbReference type="InterPro" id="IPR023997">
    <property type="entry name" value="TonB-dep_OMP_SusC/RagA_CS"/>
</dbReference>
<feature type="domain" description="TonB-dependent receptor plug" evidence="10">
    <location>
        <begin position="117"/>
        <end position="239"/>
    </location>
</feature>
<dbReference type="Gene3D" id="2.60.40.1120">
    <property type="entry name" value="Carboxypeptidase-like, regulatory domain"/>
    <property type="match status" value="1"/>
</dbReference>
<keyword evidence="3 8" id="KW-1134">Transmembrane beta strand</keyword>
<feature type="chain" id="PRO_5047391373" evidence="9">
    <location>
        <begin position="22"/>
        <end position="1043"/>
    </location>
</feature>
<accession>A0ABY7WLU0</accession>
<organism evidence="11 12">
    <name type="scientific">Sphingobacterium oryzagri</name>
    <dbReference type="NCBI Taxonomy" id="3025669"/>
    <lineage>
        <taxon>Bacteria</taxon>
        <taxon>Pseudomonadati</taxon>
        <taxon>Bacteroidota</taxon>
        <taxon>Sphingobacteriia</taxon>
        <taxon>Sphingobacteriales</taxon>
        <taxon>Sphingobacteriaceae</taxon>
        <taxon>Sphingobacterium</taxon>
    </lineage>
</organism>
<evidence type="ECO:0000313" key="12">
    <source>
        <dbReference type="Proteomes" id="UP001221558"/>
    </source>
</evidence>
<keyword evidence="6 8" id="KW-0472">Membrane</keyword>
<evidence type="ECO:0000256" key="9">
    <source>
        <dbReference type="SAM" id="SignalP"/>
    </source>
</evidence>
<feature type="signal peptide" evidence="9">
    <location>
        <begin position="1"/>
        <end position="21"/>
    </location>
</feature>
<evidence type="ECO:0000256" key="4">
    <source>
        <dbReference type="ARBA" id="ARBA00022692"/>
    </source>
</evidence>
<dbReference type="InterPro" id="IPR008969">
    <property type="entry name" value="CarboxyPept-like_regulatory"/>
</dbReference>
<dbReference type="Proteomes" id="UP001221558">
    <property type="component" value="Chromosome"/>
</dbReference>
<dbReference type="InterPro" id="IPR012910">
    <property type="entry name" value="Plug_dom"/>
</dbReference>
<keyword evidence="2 8" id="KW-0813">Transport</keyword>
<dbReference type="InterPro" id="IPR037066">
    <property type="entry name" value="Plug_dom_sf"/>
</dbReference>
<reference evidence="11 12" key="1">
    <citation type="submission" date="2023-02" db="EMBL/GenBank/DDBJ databases">
        <title>Genome sequence of Sphingobacterium sp. KACC 22765.</title>
        <authorList>
            <person name="Kim S."/>
            <person name="Heo J."/>
            <person name="Kwon S.-W."/>
        </authorList>
    </citation>
    <scope>NUCLEOTIDE SEQUENCE [LARGE SCALE GENOMIC DNA]</scope>
    <source>
        <strain evidence="11 12">KACC 22765</strain>
    </source>
</reference>
<keyword evidence="7 8" id="KW-0998">Cell outer membrane</keyword>
<sequence>MKEKLLSIFILLTCLIGGLSAQTRQVSGRVTSAQDGEPIGGVSVALVGTTTATQTDAAGNFSIEVTANGTLLFSYIGYVSQRIAVNNNSVVNVRLGVDENSLEEVVVTAQGIERTARSIGYAAQKVDGENLVQRSETNVLNALQGKVAGVNISSSSGQPGASTNINIRGITSFGGNNQPLIVVDGIIFSNDTDNSQNTLFGSQPSNRLNDIPPDNIESINILKGPAASALYGSRASAGVLMITTKSGKGMAGKTEVTFNSSANFQNVAYLPEFQTSYGQGTQNLYNNQSTASWGPIFGSVNEVVQGGTGLTVPYQAYPNNMRDFYNTGAFYQNSLNLAGGDDKSNFAAGLSSTIQHGIVPNSKYNRHTANLGGNRTLNNGIKIGGTITYSKTNQRGSTMGNGGSAFGQITRIPMSYDLNGTPILNAAGNRQYFLPGQNSPLWSVENEFFESAVDRAFGNLTIGYDFTDWLNVSYRVTADTYFDQRSQVLRIGAARAPLGDIDEETRFRSEINGDLIINAHKENFLLEGLNATLLLGQNINSRNFRETGVLGSGLSMLGFDNVGNASVFTGSYANREQRRLLGHYAQIGLAYQDYLFLELTGRADKSSTLPVNNNTYFYPSASLSFVPTTAWGNLQSDILSFGKVRGNIARVGRDADPYLLYSIYNITTFGNNTASIQFPLSVGGAAIPGFNISSRIGNLNLRPEFVTSYELGTQLGFFKNRIDLDFTYFSTRSVSQIFNVAVSNASGFDNRTSNIGEMTNKGIEVLLGGYPIRNSAFSWKIDLNFTRIRNNVVSIFGEEPVGGENLTSTVIPDIDAFLGIAPSIAEGYPYGVIVGAAHARNDAGELLVNPNTGLFMPAIGNRVISNPQKDYTLGIGNTLNYKGFALNALVDIQKGGQLFSFSQVDMRNNGMVVETGVDRDQPRILPGVISNGDGTYRPNDIQISAQSYWQGLGGIGSEAAVFDATSYRLREVSLSYSLPQSLMKNTPFGQLSVGVSGRNLWMFAPGFPSDPEVNTQGAGNAQGLDLNGAPTTRNYGFNLRVTF</sequence>
<keyword evidence="5 9" id="KW-0732">Signal</keyword>
<keyword evidence="4 8" id="KW-0812">Transmembrane</keyword>
<keyword evidence="12" id="KW-1185">Reference proteome</keyword>
<dbReference type="SUPFAM" id="SSF56935">
    <property type="entry name" value="Porins"/>
    <property type="match status" value="1"/>
</dbReference>
<comment type="similarity">
    <text evidence="8">Belongs to the TonB-dependent receptor family.</text>
</comment>
<dbReference type="InterPro" id="IPR023996">
    <property type="entry name" value="TonB-dep_OMP_SusC/RagA"/>
</dbReference>
<dbReference type="NCBIfam" id="TIGR04056">
    <property type="entry name" value="OMP_RagA_SusC"/>
    <property type="match status" value="1"/>
</dbReference>
<dbReference type="PROSITE" id="PS52016">
    <property type="entry name" value="TONB_DEPENDENT_REC_3"/>
    <property type="match status" value="1"/>
</dbReference>
<dbReference type="InterPro" id="IPR036942">
    <property type="entry name" value="Beta-barrel_TonB_sf"/>
</dbReference>
<evidence type="ECO:0000256" key="7">
    <source>
        <dbReference type="ARBA" id="ARBA00023237"/>
    </source>
</evidence>
<evidence type="ECO:0000259" key="10">
    <source>
        <dbReference type="Pfam" id="PF07715"/>
    </source>
</evidence>
<dbReference type="Pfam" id="PF07715">
    <property type="entry name" value="Plug"/>
    <property type="match status" value="1"/>
</dbReference>
<evidence type="ECO:0000313" key="11">
    <source>
        <dbReference type="EMBL" id="WDF69280.1"/>
    </source>
</evidence>
<protein>
    <submittedName>
        <fullName evidence="11">SusC/RagA family TonB-linked outer membrane protein</fullName>
    </submittedName>
</protein>
<dbReference type="Gene3D" id="2.170.130.10">
    <property type="entry name" value="TonB-dependent receptor, plug domain"/>
    <property type="match status" value="1"/>
</dbReference>
<gene>
    <name evidence="11" type="ORF">PQ465_02590</name>
</gene>
<dbReference type="NCBIfam" id="TIGR04057">
    <property type="entry name" value="SusC_RagA_signa"/>
    <property type="match status" value="1"/>
</dbReference>
<dbReference type="SUPFAM" id="SSF49464">
    <property type="entry name" value="Carboxypeptidase regulatory domain-like"/>
    <property type="match status" value="1"/>
</dbReference>